<gene>
    <name evidence="4" type="ORF">IAC94_03995</name>
</gene>
<keyword evidence="1" id="KW-0378">Hydrolase</keyword>
<protein>
    <submittedName>
        <fullName evidence="4">Carboxylesterase family protein</fullName>
    </submittedName>
</protein>
<dbReference type="EMBL" id="DVHI01000052">
    <property type="protein sequence ID" value="HIR62670.1"/>
    <property type="molecule type" value="Genomic_DNA"/>
</dbReference>
<organism evidence="4 5">
    <name type="scientific">Candidatus Coprenecus avistercoris</name>
    <dbReference type="NCBI Taxonomy" id="2840730"/>
    <lineage>
        <taxon>Bacteria</taxon>
        <taxon>Pseudomonadati</taxon>
        <taxon>Bacteroidota</taxon>
        <taxon>Bacteroidia</taxon>
        <taxon>Bacteroidales</taxon>
        <taxon>Rikenellaceae</taxon>
        <taxon>Rikenellaceae incertae sedis</taxon>
        <taxon>Candidatus Coprenecus</taxon>
    </lineage>
</organism>
<dbReference type="PANTHER" id="PTHR48081">
    <property type="entry name" value="AB HYDROLASE SUPERFAMILY PROTEIN C4A8.06C"/>
    <property type="match status" value="1"/>
</dbReference>
<proteinExistence type="predicted"/>
<evidence type="ECO:0000313" key="5">
    <source>
        <dbReference type="Proteomes" id="UP000886744"/>
    </source>
</evidence>
<reference evidence="4" key="1">
    <citation type="submission" date="2020-10" db="EMBL/GenBank/DDBJ databases">
        <authorList>
            <person name="Gilroy R."/>
        </authorList>
    </citation>
    <scope>NUCLEOTIDE SEQUENCE</scope>
    <source>
        <strain evidence="4">ChiHjej13B12-12457</strain>
    </source>
</reference>
<dbReference type="InterPro" id="IPR050300">
    <property type="entry name" value="GDXG_lipolytic_enzyme"/>
</dbReference>
<reference evidence="4" key="2">
    <citation type="journal article" date="2021" name="PeerJ">
        <title>Extensive microbial diversity within the chicken gut microbiome revealed by metagenomics and culture.</title>
        <authorList>
            <person name="Gilroy R."/>
            <person name="Ravi A."/>
            <person name="Getino M."/>
            <person name="Pursley I."/>
            <person name="Horton D.L."/>
            <person name="Alikhan N.F."/>
            <person name="Baker D."/>
            <person name="Gharbi K."/>
            <person name="Hall N."/>
            <person name="Watson M."/>
            <person name="Adriaenssens E.M."/>
            <person name="Foster-Nyarko E."/>
            <person name="Jarju S."/>
            <person name="Secka A."/>
            <person name="Antonio M."/>
            <person name="Oren A."/>
            <person name="Chaudhuri R.R."/>
            <person name="La Ragione R."/>
            <person name="Hildebrand F."/>
            <person name="Pallen M.J."/>
        </authorList>
    </citation>
    <scope>NUCLEOTIDE SEQUENCE</scope>
    <source>
        <strain evidence="4">ChiHjej13B12-12457</strain>
    </source>
</reference>
<dbReference type="Proteomes" id="UP000886744">
    <property type="component" value="Unassembled WGS sequence"/>
</dbReference>
<dbReference type="PROSITE" id="PS51257">
    <property type="entry name" value="PROKAR_LIPOPROTEIN"/>
    <property type="match status" value="1"/>
</dbReference>
<dbReference type="InterPro" id="IPR002018">
    <property type="entry name" value="CarbesteraseB"/>
</dbReference>
<evidence type="ECO:0000313" key="4">
    <source>
        <dbReference type="EMBL" id="HIR62670.1"/>
    </source>
</evidence>
<name>A0A9D1E0N7_9BACT</name>
<dbReference type="SUPFAM" id="SSF53474">
    <property type="entry name" value="alpha/beta-Hydrolases"/>
    <property type="match status" value="1"/>
</dbReference>
<dbReference type="AlphaFoldDB" id="A0A9D1E0N7"/>
<dbReference type="GO" id="GO:0016787">
    <property type="term" value="F:hydrolase activity"/>
    <property type="evidence" value="ECO:0007669"/>
    <property type="project" value="UniProtKB-KW"/>
</dbReference>
<feature type="signal peptide" evidence="2">
    <location>
        <begin position="1"/>
        <end position="23"/>
    </location>
</feature>
<dbReference type="InterPro" id="IPR029058">
    <property type="entry name" value="AB_hydrolase_fold"/>
</dbReference>
<evidence type="ECO:0000256" key="2">
    <source>
        <dbReference type="SAM" id="SignalP"/>
    </source>
</evidence>
<evidence type="ECO:0000256" key="1">
    <source>
        <dbReference type="ARBA" id="ARBA00022801"/>
    </source>
</evidence>
<evidence type="ECO:0000259" key="3">
    <source>
        <dbReference type="Pfam" id="PF00135"/>
    </source>
</evidence>
<dbReference type="Pfam" id="PF00135">
    <property type="entry name" value="COesterase"/>
    <property type="match status" value="1"/>
</dbReference>
<feature type="chain" id="PRO_5039608620" evidence="2">
    <location>
        <begin position="24"/>
        <end position="359"/>
    </location>
</feature>
<keyword evidence="2" id="KW-0732">Signal</keyword>
<feature type="domain" description="Carboxylesterase type B" evidence="3">
    <location>
        <begin position="80"/>
        <end position="204"/>
    </location>
</feature>
<dbReference type="Gene3D" id="3.40.50.1820">
    <property type="entry name" value="alpha/beta hydrolase"/>
    <property type="match status" value="1"/>
</dbReference>
<comment type="caution">
    <text evidence="4">The sequence shown here is derived from an EMBL/GenBank/DDBJ whole genome shotgun (WGS) entry which is preliminary data.</text>
</comment>
<sequence length="359" mass="39303">MKMTTPFIRIPAVLISTVLTLSALTGCRGTSSSSDTDTHPYGEAASAVRSHDRPEILEHVSAGGLPEIRKVTEVFAVKGADTLRLDRYFVPGADSCASPVVVFVFGGGFRFGERYSEMFVPYFEFLARHGCTVASIDYRTMLGRITFDGRPSPVDFMNILQSAIDTAVVDLYDATRYIAQQREAWGIDPEKIVISGSSAGAITVLQAEYYRCNSHSLAARLPEGFRYAGVISFAGAISDKQKLHWQTLPCPVMLFHGNADGIVPFRKAHLPFLGGLWGSETIARSLESLDSPCHFYEIDNAGHEIASLPMSRNLYDIAAFLSRQVIDGKPLSVHTLEAVPGAPAAKKRFTVIDYIRNNT</sequence>
<accession>A0A9D1E0N7</accession>